<dbReference type="KEGG" id="add:HUW48_04995"/>
<reference evidence="3 4" key="1">
    <citation type="submission" date="2020-08" db="EMBL/GenBank/DDBJ databases">
        <title>Adhaeribacter dokdonensis sp. nov., isolated from the rhizosphere of Elymus tsukushiensis, a plant native to the Dokdo Islands, Republic of Korea.</title>
        <authorList>
            <person name="Ghim S.Y."/>
        </authorList>
    </citation>
    <scope>NUCLEOTIDE SEQUENCE [LARGE SCALE GENOMIC DNA]</scope>
    <source>
        <strain evidence="3 4">KUDC8001</strain>
    </source>
</reference>
<dbReference type="PANTHER" id="PTHR12526:SF637">
    <property type="entry name" value="GLYCOSYLTRANSFERASE EPSF-RELATED"/>
    <property type="match status" value="1"/>
</dbReference>
<dbReference type="RefSeq" id="WP_182414628.1">
    <property type="nucleotide sequence ID" value="NZ_CP055153.1"/>
</dbReference>
<sequence>MKLLHVIGSMNPIMGGVCQAVRTMIAGLEEFGIHNEVTSLDAPDSRFSTEDSFQIHALGPGKSSWGYSPLLFSWLTENLVRFDVVICHGLWLYPGFALTKALYISNKRHFIGKQEINNLPKLFIMPHGMLDPYFQKAPGRKLKALRNWAYWKLIEGRNVNEADGILYTCREEHVLAAQSFRPYSPKREIIVGLGVEEPPPYTTLMQDAFLEKCPEVKDSPYILFISRIHEKKGINLLLNAFKILVNKRSEDENESTCVKLLTSEMIQKKSIYTKIPKLIIAGPGLETTYGKYLQQIVSESPELHDLVFFPGMLLGNEKWGAFYGSEAFILPSHQENFGIAVVEALACSKPVLISNQVNIWREIQSSGGGIIGDNSIKGTSKLLESWLLLSFEERQRMARSARRCFNTHFSIYQATVKLLNALKN</sequence>
<name>A0A7L7L3T5_9BACT</name>
<dbReference type="PANTHER" id="PTHR12526">
    <property type="entry name" value="GLYCOSYLTRANSFERASE"/>
    <property type="match status" value="1"/>
</dbReference>
<feature type="domain" description="Glycosyl transferase family 1" evidence="1">
    <location>
        <begin position="211"/>
        <end position="403"/>
    </location>
</feature>
<dbReference type="AlphaFoldDB" id="A0A7L7L3T5"/>
<evidence type="ECO:0000313" key="4">
    <source>
        <dbReference type="Proteomes" id="UP000514509"/>
    </source>
</evidence>
<organism evidence="3 4">
    <name type="scientific">Adhaeribacter radiodurans</name>
    <dbReference type="NCBI Taxonomy" id="2745197"/>
    <lineage>
        <taxon>Bacteria</taxon>
        <taxon>Pseudomonadati</taxon>
        <taxon>Bacteroidota</taxon>
        <taxon>Cytophagia</taxon>
        <taxon>Cytophagales</taxon>
        <taxon>Hymenobacteraceae</taxon>
        <taxon>Adhaeribacter</taxon>
    </lineage>
</organism>
<dbReference type="Pfam" id="PF00534">
    <property type="entry name" value="Glycos_transf_1"/>
    <property type="match status" value="1"/>
</dbReference>
<accession>A0A7L7L3T5</accession>
<evidence type="ECO:0000259" key="1">
    <source>
        <dbReference type="Pfam" id="PF00534"/>
    </source>
</evidence>
<dbReference type="SUPFAM" id="SSF53756">
    <property type="entry name" value="UDP-Glycosyltransferase/glycogen phosphorylase"/>
    <property type="match status" value="1"/>
</dbReference>
<protein>
    <submittedName>
        <fullName evidence="3">Glycosyltransferase</fullName>
    </submittedName>
</protein>
<evidence type="ECO:0000259" key="2">
    <source>
        <dbReference type="Pfam" id="PF13579"/>
    </source>
</evidence>
<proteinExistence type="predicted"/>
<dbReference type="EMBL" id="CP055153">
    <property type="protein sequence ID" value="QMU27433.1"/>
    <property type="molecule type" value="Genomic_DNA"/>
</dbReference>
<evidence type="ECO:0000313" key="3">
    <source>
        <dbReference type="EMBL" id="QMU27433.1"/>
    </source>
</evidence>
<keyword evidence="3" id="KW-0808">Transferase</keyword>
<dbReference type="InterPro" id="IPR028098">
    <property type="entry name" value="Glyco_trans_4-like_N"/>
</dbReference>
<gene>
    <name evidence="3" type="ORF">HUW48_04995</name>
</gene>
<dbReference type="Proteomes" id="UP000514509">
    <property type="component" value="Chromosome"/>
</dbReference>
<dbReference type="Pfam" id="PF13579">
    <property type="entry name" value="Glyco_trans_4_4"/>
    <property type="match status" value="1"/>
</dbReference>
<dbReference type="Gene3D" id="3.40.50.2000">
    <property type="entry name" value="Glycogen Phosphorylase B"/>
    <property type="match status" value="2"/>
</dbReference>
<dbReference type="GO" id="GO:0016757">
    <property type="term" value="F:glycosyltransferase activity"/>
    <property type="evidence" value="ECO:0007669"/>
    <property type="project" value="InterPro"/>
</dbReference>
<keyword evidence="4" id="KW-1185">Reference proteome</keyword>
<feature type="domain" description="Glycosyltransferase subfamily 4-like N-terminal" evidence="2">
    <location>
        <begin position="15"/>
        <end position="181"/>
    </location>
</feature>
<dbReference type="InterPro" id="IPR001296">
    <property type="entry name" value="Glyco_trans_1"/>
</dbReference>